<dbReference type="GeneID" id="105439613"/>
<evidence type="ECO:0000313" key="4">
    <source>
        <dbReference type="Proteomes" id="UP000007110"/>
    </source>
</evidence>
<organism evidence="3 4">
    <name type="scientific">Strongylocentrotus purpuratus</name>
    <name type="common">Purple sea urchin</name>
    <dbReference type="NCBI Taxonomy" id="7668"/>
    <lineage>
        <taxon>Eukaryota</taxon>
        <taxon>Metazoa</taxon>
        <taxon>Echinodermata</taxon>
        <taxon>Eleutherozoa</taxon>
        <taxon>Echinozoa</taxon>
        <taxon>Echinoidea</taxon>
        <taxon>Euechinoidea</taxon>
        <taxon>Echinacea</taxon>
        <taxon>Camarodonta</taxon>
        <taxon>Echinidea</taxon>
        <taxon>Strongylocentrotidae</taxon>
        <taxon>Strongylocentrotus</taxon>
    </lineage>
</organism>
<feature type="region of interest" description="Disordered" evidence="1">
    <location>
        <begin position="559"/>
        <end position="595"/>
    </location>
</feature>
<proteinExistence type="predicted"/>
<evidence type="ECO:0000256" key="2">
    <source>
        <dbReference type="SAM" id="Phobius"/>
    </source>
</evidence>
<dbReference type="AlphaFoldDB" id="A0A7M7HGX0"/>
<dbReference type="OrthoDB" id="10368540at2759"/>
<feature type="compositionally biased region" description="Polar residues" evidence="1">
    <location>
        <begin position="364"/>
        <end position="379"/>
    </location>
</feature>
<evidence type="ECO:0000256" key="1">
    <source>
        <dbReference type="SAM" id="MobiDB-lite"/>
    </source>
</evidence>
<feature type="transmembrane region" description="Helical" evidence="2">
    <location>
        <begin position="280"/>
        <end position="302"/>
    </location>
</feature>
<dbReference type="KEGG" id="spu:105439613"/>
<evidence type="ECO:0000313" key="3">
    <source>
        <dbReference type="EnsemblMetazoa" id="XP_011667093"/>
    </source>
</evidence>
<reference evidence="4" key="1">
    <citation type="submission" date="2015-02" db="EMBL/GenBank/DDBJ databases">
        <title>Genome sequencing for Strongylocentrotus purpuratus.</title>
        <authorList>
            <person name="Murali S."/>
            <person name="Liu Y."/>
            <person name="Vee V."/>
            <person name="English A."/>
            <person name="Wang M."/>
            <person name="Skinner E."/>
            <person name="Han Y."/>
            <person name="Muzny D.M."/>
            <person name="Worley K.C."/>
            <person name="Gibbs R.A."/>
        </authorList>
    </citation>
    <scope>NUCLEOTIDE SEQUENCE</scope>
</reference>
<reference evidence="3" key="2">
    <citation type="submission" date="2021-01" db="UniProtKB">
        <authorList>
            <consortium name="EnsemblMetazoa"/>
        </authorList>
    </citation>
    <scope>IDENTIFICATION</scope>
</reference>
<feature type="compositionally biased region" description="Basic and acidic residues" evidence="1">
    <location>
        <begin position="339"/>
        <end position="349"/>
    </location>
</feature>
<protein>
    <submittedName>
        <fullName evidence="3">Uncharacterized protein</fullName>
    </submittedName>
</protein>
<keyword evidence="4" id="KW-1185">Reference proteome</keyword>
<feature type="region of interest" description="Disordered" evidence="1">
    <location>
        <begin position="420"/>
        <end position="538"/>
    </location>
</feature>
<feature type="region of interest" description="Disordered" evidence="1">
    <location>
        <begin position="364"/>
        <end position="407"/>
    </location>
</feature>
<feature type="compositionally biased region" description="Basic and acidic residues" evidence="1">
    <location>
        <begin position="439"/>
        <end position="449"/>
    </location>
</feature>
<keyword evidence="2" id="KW-1133">Transmembrane helix</keyword>
<feature type="compositionally biased region" description="Polar residues" evidence="1">
    <location>
        <begin position="451"/>
        <end position="465"/>
    </location>
</feature>
<feature type="region of interest" description="Disordered" evidence="1">
    <location>
        <begin position="244"/>
        <end position="271"/>
    </location>
</feature>
<accession>A0A7M7HGX0</accession>
<feature type="compositionally biased region" description="Basic and acidic residues" evidence="1">
    <location>
        <begin position="389"/>
        <end position="406"/>
    </location>
</feature>
<feature type="compositionally biased region" description="Gly residues" evidence="1">
    <location>
        <begin position="258"/>
        <end position="268"/>
    </location>
</feature>
<dbReference type="RefSeq" id="XP_011667093.2">
    <property type="nucleotide sequence ID" value="XM_011668791.2"/>
</dbReference>
<dbReference type="EnsemblMetazoa" id="XM_011668791">
    <property type="protein sequence ID" value="XP_011667093"/>
    <property type="gene ID" value="LOC105439613"/>
</dbReference>
<keyword evidence="2" id="KW-0472">Membrane</keyword>
<dbReference type="OMA" id="ESARECS"/>
<sequence>MNSIVILSAHYRVRMMFYLFILSSSLINYILADSGEHESAALHLFPGAIKRSSALVSGCHCNCTSNNYDELSNIGFFSCQSSGCIKCAPTNYDVCVSAFTDSEGNQQYGMYVCLTNQQQATAMCLYSLQIPHFICENTDNQYIECQYERGNEESLCTFKAPTKTVADGCYPLAPSCPDSSRVCCESARDCSCLSNIVAPSSDICLQKSVANGLWGSCECDAYTNNGSPVCGACGECYDDDEDDDSTPDDTNGASGKNPKGGDGVGDIGGFEESHQDPMKIAGVVVPIVAIIVFLVVAMLVVWRTGGIPKCMKRRCICTCEETGSMKELPVKRSPSGPDQENHYEIEPNEEPHFYAGVRNIDCTNRSEQDGPLTNAQEDTNGYLWYRGEGSSKKDSSDLDQNKKDPGDGLVYYELEETKENLEDKAVTDTTPEYLEFDLDDKPKAAKEETQPQETVKSTGQPQIQDSPVVDVAEEDCQYGKLDRSPNKSGHLKSHPNPPGDDEYGHLEPVNSDTGDTPGCPTAETYQTLDRSPMMKPVDESLKVESGAEYGQLDMTEAEQLAAPSSDAPLPETVDPTRKRTPDDMPPSSEEVYGTL</sequence>
<name>A0A7M7HGX0_STRPU</name>
<feature type="region of interest" description="Disordered" evidence="1">
    <location>
        <begin position="327"/>
        <end position="349"/>
    </location>
</feature>
<dbReference type="InParanoid" id="A0A7M7HGX0"/>
<keyword evidence="2" id="KW-0812">Transmembrane</keyword>
<dbReference type="Proteomes" id="UP000007110">
    <property type="component" value="Unassembled WGS sequence"/>
</dbReference>